<dbReference type="KEGG" id="haly:HYG82_15080"/>
<accession>A0A7D5L3I2</accession>
<keyword evidence="4" id="KW-1185">Reference proteome</keyword>
<proteinExistence type="predicted"/>
<evidence type="ECO:0000256" key="1">
    <source>
        <dbReference type="SAM" id="MobiDB-lite"/>
    </source>
</evidence>
<dbReference type="RefSeq" id="WP_179262252.1">
    <property type="nucleotide sequence ID" value="NZ_CP058601.1"/>
</dbReference>
<organism evidence="3 4">
    <name type="scientific">Natrinema halophilum</name>
    <dbReference type="NCBI Taxonomy" id="1699371"/>
    <lineage>
        <taxon>Archaea</taxon>
        <taxon>Methanobacteriati</taxon>
        <taxon>Methanobacteriota</taxon>
        <taxon>Stenosarchaea group</taxon>
        <taxon>Halobacteria</taxon>
        <taxon>Halobacteriales</taxon>
        <taxon>Natrialbaceae</taxon>
        <taxon>Natrinema</taxon>
    </lineage>
</organism>
<dbReference type="EMBL" id="CP058601">
    <property type="protein sequence ID" value="QLG50085.1"/>
    <property type="molecule type" value="Genomic_DNA"/>
</dbReference>
<evidence type="ECO:0000259" key="2">
    <source>
        <dbReference type="Pfam" id="PF24420"/>
    </source>
</evidence>
<dbReference type="OrthoDB" id="342580at2157"/>
<feature type="domain" description="DUF7551" evidence="2">
    <location>
        <begin position="41"/>
        <end position="202"/>
    </location>
</feature>
<feature type="region of interest" description="Disordered" evidence="1">
    <location>
        <begin position="1"/>
        <end position="34"/>
    </location>
</feature>
<dbReference type="Proteomes" id="UP000509241">
    <property type="component" value="Chromosome"/>
</dbReference>
<feature type="compositionally biased region" description="Basic and acidic residues" evidence="1">
    <location>
        <begin position="13"/>
        <end position="29"/>
    </location>
</feature>
<dbReference type="InterPro" id="IPR055973">
    <property type="entry name" value="DUF7551"/>
</dbReference>
<protein>
    <recommendedName>
        <fullName evidence="2">DUF7551 domain-containing protein</fullName>
    </recommendedName>
</protein>
<evidence type="ECO:0000313" key="4">
    <source>
        <dbReference type="Proteomes" id="UP000509241"/>
    </source>
</evidence>
<evidence type="ECO:0000313" key="3">
    <source>
        <dbReference type="EMBL" id="QLG50085.1"/>
    </source>
</evidence>
<dbReference type="AlphaFoldDB" id="A0A7D5L3I2"/>
<reference evidence="3 4" key="1">
    <citation type="submission" date="2020-07" db="EMBL/GenBank/DDBJ databases">
        <authorList>
            <person name="Cui H."/>
        </authorList>
    </citation>
    <scope>NUCLEOTIDE SEQUENCE [LARGE SCALE GENOMIC DNA]</scope>
    <source>
        <strain evidence="3 4">YPL8</strain>
    </source>
</reference>
<name>A0A7D5L3I2_9EURY</name>
<gene>
    <name evidence="3" type="ORF">HYG82_15080</name>
</gene>
<sequence>MTERSTARPYPHIGDDWSDDRSDELHSAVDEDGSTAGRQSLTEYCHTVAGAIFGTIAESSHDDVEGAIMDTSLECAETIDCPDEICLRLLESMATELDRRLSPEEQARVLVAAASRLSPLRAAENPLEATLAHLCSVAITKDYTLAPRSTALETDTRSWDVTLSGYAVARSGDRLATLSLVLELLRRHPDPALTISRAMRLDRGLRRRRGGSGSR</sequence>
<dbReference type="GeneID" id="56034641"/>
<dbReference type="Pfam" id="PF24420">
    <property type="entry name" value="DUF7551"/>
    <property type="match status" value="1"/>
</dbReference>